<dbReference type="PANTHER" id="PTHR34385:SF1">
    <property type="entry name" value="PEPTIDOGLYCAN L-ALANYL-D-GLUTAMATE ENDOPEPTIDASE CWLK"/>
    <property type="match status" value="1"/>
</dbReference>
<dbReference type="Proteomes" id="UP000306552">
    <property type="component" value="Unassembled WGS sequence"/>
</dbReference>
<dbReference type="InterPro" id="IPR003709">
    <property type="entry name" value="VanY-like_core_dom"/>
</dbReference>
<dbReference type="AlphaFoldDB" id="A0A4U5TNM1"/>
<feature type="domain" description="D-alanyl-D-alanine carboxypeptidase-like core" evidence="1">
    <location>
        <begin position="29"/>
        <end position="172"/>
    </location>
</feature>
<evidence type="ECO:0000313" key="3">
    <source>
        <dbReference type="Proteomes" id="UP000306552"/>
    </source>
</evidence>
<accession>A0A4U5TNM1</accession>
<dbReference type="GO" id="GO:0006508">
    <property type="term" value="P:proteolysis"/>
    <property type="evidence" value="ECO:0007669"/>
    <property type="project" value="InterPro"/>
</dbReference>
<gene>
    <name evidence="2" type="ORF">FCN74_11325</name>
</gene>
<keyword evidence="3" id="KW-1185">Reference proteome</keyword>
<comment type="caution">
    <text evidence="2">The sequence shown here is derived from an EMBL/GenBank/DDBJ whole genome shotgun (WGS) entry which is preliminary data.</text>
</comment>
<dbReference type="InterPro" id="IPR052179">
    <property type="entry name" value="DD-CPase-like"/>
</dbReference>
<dbReference type="GO" id="GO:0004180">
    <property type="term" value="F:carboxypeptidase activity"/>
    <property type="evidence" value="ECO:0007669"/>
    <property type="project" value="UniProtKB-KW"/>
</dbReference>
<dbReference type="Pfam" id="PF02557">
    <property type="entry name" value="VanY"/>
    <property type="match status" value="1"/>
</dbReference>
<keyword evidence="2" id="KW-0121">Carboxypeptidase</keyword>
<dbReference type="CDD" id="cd14847">
    <property type="entry name" value="DD-carboxypeptidase_like"/>
    <property type="match status" value="1"/>
</dbReference>
<dbReference type="Gene3D" id="3.30.1380.10">
    <property type="match status" value="1"/>
</dbReference>
<protein>
    <submittedName>
        <fullName evidence="2">D-alanyl-D-alanine carboxypeptidase family protein</fullName>
    </submittedName>
</protein>
<sequence length="223" mass="26245">MPFDNLQHKPDVDFLTGKHNPYLDDSGIIHKLAYRSFIKMRESALNDGINIQIVSGFRSFDRQLQIWNSKYRTYRSQGLSDDLIIKKITTYSTIPGTSRHHWGTDIDIIDQNVNVPENNLLAEANYHGNGVFCQLNEWMQNYAQDFGFHLVYTDNYHRTGFNYEPWHYSYLPLSKTYLHHYQKIDLKDIFIDIEIEGKMFLDQNCLKSYFETHLLGINPALLI</sequence>
<dbReference type="SUPFAM" id="SSF55166">
    <property type="entry name" value="Hedgehog/DD-peptidase"/>
    <property type="match status" value="1"/>
</dbReference>
<evidence type="ECO:0000259" key="1">
    <source>
        <dbReference type="Pfam" id="PF02557"/>
    </source>
</evidence>
<proteinExistence type="predicted"/>
<name>A0A4U5TNM1_9FLAO</name>
<dbReference type="InterPro" id="IPR009045">
    <property type="entry name" value="Zn_M74/Hedgehog-like"/>
</dbReference>
<keyword evidence="2" id="KW-0378">Hydrolase</keyword>
<organism evidence="2 3">
    <name type="scientific">Mesohalobacter halotolerans</name>
    <dbReference type="NCBI Taxonomy" id="1883405"/>
    <lineage>
        <taxon>Bacteria</taxon>
        <taxon>Pseudomonadati</taxon>
        <taxon>Bacteroidota</taxon>
        <taxon>Flavobacteriia</taxon>
        <taxon>Flavobacteriales</taxon>
        <taxon>Flavobacteriaceae</taxon>
        <taxon>Mesohalobacter</taxon>
    </lineage>
</organism>
<evidence type="ECO:0000313" key="2">
    <source>
        <dbReference type="EMBL" id="TKS55590.1"/>
    </source>
</evidence>
<keyword evidence="2" id="KW-0645">Protease</keyword>
<dbReference type="PANTHER" id="PTHR34385">
    <property type="entry name" value="D-ALANYL-D-ALANINE CARBOXYPEPTIDASE"/>
    <property type="match status" value="1"/>
</dbReference>
<reference evidence="2 3" key="1">
    <citation type="submission" date="2019-04" db="EMBL/GenBank/DDBJ databases">
        <title>Psychroflexus halotolerans sp. nov., isolated from a marine solar saltern.</title>
        <authorList>
            <person name="Feng X."/>
        </authorList>
    </citation>
    <scope>NUCLEOTIDE SEQUENCE [LARGE SCALE GENOMIC DNA]</scope>
    <source>
        <strain evidence="2 3">WDS2C27</strain>
    </source>
</reference>
<dbReference type="OrthoDB" id="9792074at2"/>
<dbReference type="EMBL" id="SWMU01000005">
    <property type="protein sequence ID" value="TKS55590.1"/>
    <property type="molecule type" value="Genomic_DNA"/>
</dbReference>